<evidence type="ECO:0000256" key="2">
    <source>
        <dbReference type="ARBA" id="ARBA00010617"/>
    </source>
</evidence>
<dbReference type="InterPro" id="IPR050121">
    <property type="entry name" value="Cytochrome_P450_monoxygenase"/>
</dbReference>
<keyword evidence="7" id="KW-1133">Transmembrane helix</keyword>
<comment type="cofactor">
    <cofactor evidence="1 5">
        <name>heme</name>
        <dbReference type="ChEBI" id="CHEBI:30413"/>
    </cofactor>
</comment>
<dbReference type="OrthoDB" id="1470350at2759"/>
<keyword evidence="5 6" id="KW-0349">Heme</keyword>
<proteinExistence type="inferred from homology"/>
<evidence type="ECO:0000313" key="9">
    <source>
        <dbReference type="Proteomes" id="UP000799771"/>
    </source>
</evidence>
<dbReference type="AlphaFoldDB" id="A0A6A6ACM7"/>
<dbReference type="PRINTS" id="PR00385">
    <property type="entry name" value="P450"/>
</dbReference>
<feature type="binding site" description="axial binding residue" evidence="5">
    <location>
        <position position="521"/>
    </location>
    <ligand>
        <name>heme</name>
        <dbReference type="ChEBI" id="CHEBI:30413"/>
    </ligand>
    <ligandPart>
        <name>Fe</name>
        <dbReference type="ChEBI" id="CHEBI:18248"/>
    </ligandPart>
</feature>
<keyword evidence="7" id="KW-0812">Transmembrane</keyword>
<evidence type="ECO:0000256" key="4">
    <source>
        <dbReference type="ARBA" id="ARBA00023004"/>
    </source>
</evidence>
<dbReference type="GO" id="GO:0020037">
    <property type="term" value="F:heme binding"/>
    <property type="evidence" value="ECO:0007669"/>
    <property type="project" value="InterPro"/>
</dbReference>
<dbReference type="GeneID" id="54404242"/>
<dbReference type="Gene3D" id="1.10.630.10">
    <property type="entry name" value="Cytochrome P450"/>
    <property type="match status" value="1"/>
</dbReference>
<dbReference type="InterPro" id="IPR002401">
    <property type="entry name" value="Cyt_P450_E_grp-I"/>
</dbReference>
<evidence type="ECO:0000256" key="7">
    <source>
        <dbReference type="SAM" id="Phobius"/>
    </source>
</evidence>
<dbReference type="RefSeq" id="XP_033523264.1">
    <property type="nucleotide sequence ID" value="XM_033663810.1"/>
</dbReference>
<evidence type="ECO:0000256" key="1">
    <source>
        <dbReference type="ARBA" id="ARBA00001971"/>
    </source>
</evidence>
<evidence type="ECO:0000256" key="5">
    <source>
        <dbReference type="PIRSR" id="PIRSR602401-1"/>
    </source>
</evidence>
<keyword evidence="4 5" id="KW-0408">Iron</keyword>
<dbReference type="InterPro" id="IPR036396">
    <property type="entry name" value="Cyt_P450_sf"/>
</dbReference>
<keyword evidence="6" id="KW-0503">Monooxygenase</keyword>
<dbReference type="GO" id="GO:0004497">
    <property type="term" value="F:monooxygenase activity"/>
    <property type="evidence" value="ECO:0007669"/>
    <property type="project" value="UniProtKB-KW"/>
</dbReference>
<keyword evidence="9" id="KW-1185">Reference proteome</keyword>
<organism evidence="8 9">
    <name type="scientific">Dothidotthia symphoricarpi CBS 119687</name>
    <dbReference type="NCBI Taxonomy" id="1392245"/>
    <lineage>
        <taxon>Eukaryota</taxon>
        <taxon>Fungi</taxon>
        <taxon>Dikarya</taxon>
        <taxon>Ascomycota</taxon>
        <taxon>Pezizomycotina</taxon>
        <taxon>Dothideomycetes</taxon>
        <taxon>Pleosporomycetidae</taxon>
        <taxon>Pleosporales</taxon>
        <taxon>Dothidotthiaceae</taxon>
        <taxon>Dothidotthia</taxon>
    </lineage>
</organism>
<evidence type="ECO:0000313" key="8">
    <source>
        <dbReference type="EMBL" id="KAF2128875.1"/>
    </source>
</evidence>
<dbReference type="EMBL" id="ML977507">
    <property type="protein sequence ID" value="KAF2128875.1"/>
    <property type="molecule type" value="Genomic_DNA"/>
</dbReference>
<dbReference type="PROSITE" id="PS00086">
    <property type="entry name" value="CYTOCHROME_P450"/>
    <property type="match status" value="1"/>
</dbReference>
<gene>
    <name evidence="8" type="ORF">P153DRAFT_292017</name>
</gene>
<accession>A0A6A6ACM7</accession>
<sequence>MSSILVIYVLAFVVISYCYVHSILVPRPFPNIPYNKISRFLPVGDLILLGLYNLSTGEVFSWFSLQCVKHKSPMTQIFMPSISTTHPVIIMADVREIEDVATKRVQEIDRADIMHAWFGLLTPKATVGLKTRDIEFMTQRRLWNTMLSPQFLNEVMGVTFHKAAVKLADLWEEQAQLAGNDCAFQMMEDIKMVTLEGIWKAILGSEFSLLDARVKSVKSFGVIRKSKAVATFNKGEMPDFYTTLETLQMCLGWTMQGISPRFYTWVFRSTGVLPRAEKKKDQVLDHCITTARERLRKHTQSDKLDFTCGLDQVLQKEASLNKRVELNGISISNSALKDEILELLIAGHETTASSICWALKYLTDHPLAQTQLRNSLYSAIPDASPSNLPSAKRLLAASLPYLDAVIAENLRLSATGPVSFRQTLTECELLGHAIPAGTPLILITAGPSYNDPNMAPPSQLSSDSVPCSDFYPYPSIPSNPNHHPTPSLHHTEFNPSRWLIKGVFDPNAVSMFPFSAGPRGCFGKKIAMLELRIVLAVLIMRFQFPRLSPELSRYGAKDGLTRRPTCCHVRPMLVETR</sequence>
<keyword evidence="6" id="KW-0560">Oxidoreductase</keyword>
<dbReference type="GO" id="GO:0005506">
    <property type="term" value="F:iron ion binding"/>
    <property type="evidence" value="ECO:0007669"/>
    <property type="project" value="InterPro"/>
</dbReference>
<reference evidence="8" key="1">
    <citation type="journal article" date="2020" name="Stud. Mycol.">
        <title>101 Dothideomycetes genomes: a test case for predicting lifestyles and emergence of pathogens.</title>
        <authorList>
            <person name="Haridas S."/>
            <person name="Albert R."/>
            <person name="Binder M."/>
            <person name="Bloem J."/>
            <person name="Labutti K."/>
            <person name="Salamov A."/>
            <person name="Andreopoulos B."/>
            <person name="Baker S."/>
            <person name="Barry K."/>
            <person name="Bills G."/>
            <person name="Bluhm B."/>
            <person name="Cannon C."/>
            <person name="Castanera R."/>
            <person name="Culley D."/>
            <person name="Daum C."/>
            <person name="Ezra D."/>
            <person name="Gonzalez J."/>
            <person name="Henrissat B."/>
            <person name="Kuo A."/>
            <person name="Liang C."/>
            <person name="Lipzen A."/>
            <person name="Lutzoni F."/>
            <person name="Magnuson J."/>
            <person name="Mondo S."/>
            <person name="Nolan M."/>
            <person name="Ohm R."/>
            <person name="Pangilinan J."/>
            <person name="Park H.-J."/>
            <person name="Ramirez L."/>
            <person name="Alfaro M."/>
            <person name="Sun H."/>
            <person name="Tritt A."/>
            <person name="Yoshinaga Y."/>
            <person name="Zwiers L.-H."/>
            <person name="Turgeon B."/>
            <person name="Goodwin S."/>
            <person name="Spatafora J."/>
            <person name="Crous P."/>
            <person name="Grigoriev I."/>
        </authorList>
    </citation>
    <scope>NUCLEOTIDE SEQUENCE</scope>
    <source>
        <strain evidence="8">CBS 119687</strain>
    </source>
</reference>
<dbReference type="PANTHER" id="PTHR24305:SF232">
    <property type="entry name" value="P450, PUTATIVE (EUROFUNG)-RELATED"/>
    <property type="match status" value="1"/>
</dbReference>
<dbReference type="InterPro" id="IPR017972">
    <property type="entry name" value="Cyt_P450_CS"/>
</dbReference>
<dbReference type="GO" id="GO:0016705">
    <property type="term" value="F:oxidoreductase activity, acting on paired donors, with incorporation or reduction of molecular oxygen"/>
    <property type="evidence" value="ECO:0007669"/>
    <property type="project" value="InterPro"/>
</dbReference>
<feature type="transmembrane region" description="Helical" evidence="7">
    <location>
        <begin position="6"/>
        <end position="25"/>
    </location>
</feature>
<dbReference type="InterPro" id="IPR001128">
    <property type="entry name" value="Cyt_P450"/>
</dbReference>
<dbReference type="Pfam" id="PF00067">
    <property type="entry name" value="p450"/>
    <property type="match status" value="2"/>
</dbReference>
<keyword evidence="7" id="KW-0472">Membrane</keyword>
<evidence type="ECO:0000256" key="6">
    <source>
        <dbReference type="RuleBase" id="RU000461"/>
    </source>
</evidence>
<dbReference type="SUPFAM" id="SSF48264">
    <property type="entry name" value="Cytochrome P450"/>
    <property type="match status" value="1"/>
</dbReference>
<dbReference type="PRINTS" id="PR00463">
    <property type="entry name" value="EP450I"/>
</dbReference>
<name>A0A6A6ACM7_9PLEO</name>
<comment type="similarity">
    <text evidence="2 6">Belongs to the cytochrome P450 family.</text>
</comment>
<dbReference type="Proteomes" id="UP000799771">
    <property type="component" value="Unassembled WGS sequence"/>
</dbReference>
<dbReference type="PANTHER" id="PTHR24305">
    <property type="entry name" value="CYTOCHROME P450"/>
    <property type="match status" value="1"/>
</dbReference>
<keyword evidence="3 5" id="KW-0479">Metal-binding</keyword>
<protein>
    <submittedName>
        <fullName evidence="8">Cytochrome P450</fullName>
    </submittedName>
</protein>
<evidence type="ECO:0000256" key="3">
    <source>
        <dbReference type="ARBA" id="ARBA00022723"/>
    </source>
</evidence>